<evidence type="ECO:0000256" key="9">
    <source>
        <dbReference type="ARBA" id="ARBA00023204"/>
    </source>
</evidence>
<dbReference type="Pfam" id="PF07522">
    <property type="entry name" value="DRMBL"/>
    <property type="match status" value="1"/>
</dbReference>
<reference evidence="16" key="1">
    <citation type="submission" date="2025-08" db="UniProtKB">
        <authorList>
            <consortium name="RefSeq"/>
        </authorList>
    </citation>
    <scope>IDENTIFICATION</scope>
    <source>
        <tissue evidence="16">Sperm</tissue>
    </source>
</reference>
<feature type="compositionally biased region" description="Polar residues" evidence="13">
    <location>
        <begin position="640"/>
        <end position="650"/>
    </location>
</feature>
<evidence type="ECO:0000256" key="10">
    <source>
        <dbReference type="ARBA" id="ARBA00023242"/>
    </source>
</evidence>
<evidence type="ECO:0000256" key="3">
    <source>
        <dbReference type="ARBA" id="ARBA00022722"/>
    </source>
</evidence>
<feature type="domain" description="Metallo-beta-lactamase" evidence="14">
    <location>
        <begin position="10"/>
        <end position="172"/>
    </location>
</feature>
<evidence type="ECO:0000256" key="2">
    <source>
        <dbReference type="ARBA" id="ARBA00010304"/>
    </source>
</evidence>
<dbReference type="CTD" id="64421"/>
<dbReference type="InterPro" id="IPR011084">
    <property type="entry name" value="DRMBL"/>
</dbReference>
<dbReference type="InterPro" id="IPR001279">
    <property type="entry name" value="Metallo-B-lactamas"/>
</dbReference>
<name>A0AAJ7T3B6_PETMA</name>
<keyword evidence="3" id="KW-0540">Nuclease</keyword>
<dbReference type="FunFam" id="3.40.50.12650:FF:000002">
    <property type="entry name" value="DNA cross-link repair 1C"/>
    <property type="match status" value="1"/>
</dbReference>
<evidence type="ECO:0000313" key="16">
    <source>
        <dbReference type="RefSeq" id="XP_032810074.1"/>
    </source>
</evidence>
<keyword evidence="4" id="KW-0255">Endonuclease</keyword>
<keyword evidence="10" id="KW-0539">Nucleus</keyword>
<dbReference type="FunFam" id="3.60.15.10:FF:000018">
    <property type="entry name" value="DNA cross-link repair 1C"/>
    <property type="match status" value="1"/>
</dbReference>
<keyword evidence="6" id="KW-0378">Hydrolase</keyword>
<dbReference type="AlphaFoldDB" id="A0AAJ7T3B6"/>
<evidence type="ECO:0000256" key="6">
    <source>
        <dbReference type="ARBA" id="ARBA00022801"/>
    </source>
</evidence>
<dbReference type="RefSeq" id="XP_032810074.1">
    <property type="nucleotide sequence ID" value="XM_032954183.1"/>
</dbReference>
<dbReference type="GO" id="GO:0006310">
    <property type="term" value="P:DNA recombination"/>
    <property type="evidence" value="ECO:0007669"/>
    <property type="project" value="UniProtKB-KW"/>
</dbReference>
<keyword evidence="5" id="KW-0227">DNA damage</keyword>
<feature type="region of interest" description="Disordered" evidence="13">
    <location>
        <begin position="397"/>
        <end position="435"/>
    </location>
</feature>
<dbReference type="GO" id="GO:0005634">
    <property type="term" value="C:nucleus"/>
    <property type="evidence" value="ECO:0007669"/>
    <property type="project" value="UniProtKB-SubCell"/>
</dbReference>
<comment type="similarity">
    <text evidence="2">Belongs to the DNA repair metallo-beta-lactamase (DRMBL) family.</text>
</comment>
<dbReference type="PANTHER" id="PTHR23240">
    <property type="entry name" value="DNA CROSS-LINK REPAIR PROTEIN PSO2/SNM1-RELATED"/>
    <property type="match status" value="1"/>
</dbReference>
<evidence type="ECO:0000256" key="12">
    <source>
        <dbReference type="ARBA" id="ARBA00042677"/>
    </source>
</evidence>
<dbReference type="GO" id="GO:0004519">
    <property type="term" value="F:endonuclease activity"/>
    <property type="evidence" value="ECO:0007669"/>
    <property type="project" value="UniProtKB-KW"/>
</dbReference>
<evidence type="ECO:0000256" key="7">
    <source>
        <dbReference type="ARBA" id="ARBA00022839"/>
    </source>
</evidence>
<evidence type="ECO:0000259" key="14">
    <source>
        <dbReference type="SMART" id="SM00849"/>
    </source>
</evidence>
<sequence>MSSFLGKTAEYPSVSIDRFDRDNVDARAFFLSHCHQDHMVGLYSEALRKKLERSPGVHLYCSPVTRELLLSNWRYRFLERFTVAIEVDTATQISLMDDKTKQKTDLVVTLLPAGHCPGSVMFLFEGDHGAVLYTGDFRLPRGGVSRMGALHLAGRIKRIKSIYLDTTFCDPMCYYIPSREDCLKGILNLVRGWITQSPQHVIWLNCKAAYGYEYLFTHLSREFGQKVHLGYLEMFQNMPDILDHVTHDSNTQIHACRIPKDAGICEGRRLPCREKDAKGKPLHMMSIKPSTMWFTQRSKKTKIIVRTGESSYRACFSFHSSFSEIEDFISYIKPANIFPNVIPKGKTVEDIKEMLRSYCYQEPNSAESDYQPLGSLECAKRSISDAESCLLDLFDDTPEPPARRKKVQNADEPPCSTPSKNADSTGRQANGTCNEISTKEHTSVVQNDDADCKDASNNIATISPELTWGAFFSTAAAPAAVAAVAESDSGCCQYADTMDNPGTPVLFSDSDTDDCASSCKQCSQQSDSTHISDVTETEILSSQDFNFTSVRPQSEGITQMQAMHSGTHFDIPLDHSAMALLAKSDIEDIKCGNVKLSETKQLCTTRNNGLTEILPPENSQGCMEHTNIASKDCVCGKSSVPQDSQGSSDFEISATPETLPPPERELLDIYLNLANGSHNSW</sequence>
<evidence type="ECO:0000256" key="1">
    <source>
        <dbReference type="ARBA" id="ARBA00004123"/>
    </source>
</evidence>
<dbReference type="GO" id="GO:0000723">
    <property type="term" value="P:telomere maintenance"/>
    <property type="evidence" value="ECO:0007669"/>
    <property type="project" value="TreeGrafter"/>
</dbReference>
<dbReference type="Proteomes" id="UP001318040">
    <property type="component" value="Chromosome 14"/>
</dbReference>
<dbReference type="Gene3D" id="3.60.15.10">
    <property type="entry name" value="Ribonuclease Z/Hydroxyacylglutathione hydrolase-like"/>
    <property type="match status" value="1"/>
</dbReference>
<proteinExistence type="inferred from homology"/>
<dbReference type="InterPro" id="IPR036866">
    <property type="entry name" value="RibonucZ/Hydroxyglut_hydro"/>
</dbReference>
<comment type="subcellular location">
    <subcellularLocation>
        <location evidence="1">Nucleus</location>
    </subcellularLocation>
</comment>
<keyword evidence="8" id="KW-0233">DNA recombination</keyword>
<evidence type="ECO:0000256" key="13">
    <source>
        <dbReference type="SAM" id="MobiDB-lite"/>
    </source>
</evidence>
<keyword evidence="15" id="KW-1185">Reference proteome</keyword>
<evidence type="ECO:0000313" key="15">
    <source>
        <dbReference type="Proteomes" id="UP001318040"/>
    </source>
</evidence>
<dbReference type="PANTHER" id="PTHR23240:SF8">
    <property type="entry name" value="PROTEIN ARTEMIS"/>
    <property type="match status" value="1"/>
</dbReference>
<evidence type="ECO:0000256" key="5">
    <source>
        <dbReference type="ARBA" id="ARBA00022763"/>
    </source>
</evidence>
<feature type="region of interest" description="Disordered" evidence="13">
    <location>
        <begin position="640"/>
        <end position="661"/>
    </location>
</feature>
<dbReference type="Gene3D" id="3.40.50.12650">
    <property type="match status" value="1"/>
</dbReference>
<evidence type="ECO:0000256" key="8">
    <source>
        <dbReference type="ARBA" id="ARBA00023172"/>
    </source>
</evidence>
<dbReference type="GO" id="GO:0035312">
    <property type="term" value="F:5'-3' DNA exonuclease activity"/>
    <property type="evidence" value="ECO:0007669"/>
    <property type="project" value="TreeGrafter"/>
</dbReference>
<evidence type="ECO:0000256" key="4">
    <source>
        <dbReference type="ARBA" id="ARBA00022759"/>
    </source>
</evidence>
<dbReference type="GO" id="GO:0006303">
    <property type="term" value="P:double-strand break repair via nonhomologous end joining"/>
    <property type="evidence" value="ECO:0007669"/>
    <property type="project" value="TreeGrafter"/>
</dbReference>
<accession>A0AAJ7T3B6</accession>
<keyword evidence="7" id="KW-0269">Exonuclease</keyword>
<keyword evidence="9" id="KW-0234">DNA repair</keyword>
<gene>
    <name evidence="16" type="primary">DCLRE1C</name>
</gene>
<dbReference type="SUPFAM" id="SSF56281">
    <property type="entry name" value="Metallo-hydrolase/oxidoreductase"/>
    <property type="match status" value="1"/>
</dbReference>
<dbReference type="GO" id="GO:0036297">
    <property type="term" value="P:interstrand cross-link repair"/>
    <property type="evidence" value="ECO:0007669"/>
    <property type="project" value="TreeGrafter"/>
</dbReference>
<organism evidence="15 16">
    <name type="scientific">Petromyzon marinus</name>
    <name type="common">Sea lamprey</name>
    <dbReference type="NCBI Taxonomy" id="7757"/>
    <lineage>
        <taxon>Eukaryota</taxon>
        <taxon>Metazoa</taxon>
        <taxon>Chordata</taxon>
        <taxon>Craniata</taxon>
        <taxon>Vertebrata</taxon>
        <taxon>Cyclostomata</taxon>
        <taxon>Hyperoartia</taxon>
        <taxon>Petromyzontiformes</taxon>
        <taxon>Petromyzontidae</taxon>
        <taxon>Petromyzon</taxon>
    </lineage>
</organism>
<feature type="compositionally biased region" description="Polar residues" evidence="13">
    <location>
        <begin position="417"/>
        <end position="435"/>
    </location>
</feature>
<dbReference type="GO" id="GO:0003684">
    <property type="term" value="F:damaged DNA binding"/>
    <property type="evidence" value="ECO:0007669"/>
    <property type="project" value="TreeGrafter"/>
</dbReference>
<protein>
    <recommendedName>
        <fullName evidence="11">Protein artemis</fullName>
    </recommendedName>
    <alternativeName>
        <fullName evidence="12">DNA cross-link repair 1C protein</fullName>
    </alternativeName>
</protein>
<dbReference type="KEGG" id="pmrn:116942372"/>
<dbReference type="SMART" id="SM00849">
    <property type="entry name" value="Lactamase_B"/>
    <property type="match status" value="1"/>
</dbReference>
<evidence type="ECO:0000256" key="11">
    <source>
        <dbReference type="ARBA" id="ARBA00039759"/>
    </source>
</evidence>